<dbReference type="PATRIC" id="fig|1299321.3.peg.4999"/>
<keyword evidence="1" id="KW-1133">Transmembrane helix</keyword>
<organism evidence="2 3">
    <name type="scientific">Mycobacteroides abscessus subsp. bolletii 1513</name>
    <dbReference type="NCBI Taxonomy" id="1299321"/>
    <lineage>
        <taxon>Bacteria</taxon>
        <taxon>Bacillati</taxon>
        <taxon>Actinomycetota</taxon>
        <taxon>Actinomycetes</taxon>
        <taxon>Mycobacteriales</taxon>
        <taxon>Mycobacteriaceae</taxon>
        <taxon>Mycobacteroides</taxon>
        <taxon>Mycobacteroides abscessus</taxon>
    </lineage>
</organism>
<accession>X8DJB2</accession>
<gene>
    <name evidence="2" type="ORF">I540_5177</name>
</gene>
<keyword evidence="1" id="KW-0812">Transmembrane</keyword>
<dbReference type="Proteomes" id="UP000023351">
    <property type="component" value="Unassembled WGS sequence"/>
</dbReference>
<sequence length="183" mass="20046">MGVYGAVPRRFAEISPRFLVPRFSTIVSSAVTAVFYTVVTVLSEHTLTDTIAALGIMICWYYGITAFACIWEFRRTLFRSLRNVVFRFLCPLFGGAMLIGIFAISIRESMDPANGSGSSIGGIGLVFFLGFGILALGVVLMLIQRAVAPHFFTENTWHAGSEKVIAETLVPECPEPAKDLRTV</sequence>
<feature type="transmembrane region" description="Helical" evidence="1">
    <location>
        <begin position="85"/>
        <end position="106"/>
    </location>
</feature>
<reference evidence="2 3" key="1">
    <citation type="submission" date="2013-12" db="EMBL/GenBank/DDBJ databases">
        <authorList>
            <person name="Zelazny A."/>
            <person name="Olivier K."/>
            <person name="Holland S."/>
            <person name="Lenaerts A."/>
            <person name="Ordway D."/>
            <person name="DeGroote M.A."/>
            <person name="Parker T."/>
            <person name="Sizemore C."/>
            <person name="Tallon L.J."/>
            <person name="Sadzewicz L.K."/>
            <person name="Sengamalay N."/>
            <person name="Fraser C.M."/>
            <person name="Hine E."/>
            <person name="Shefchek K.A."/>
            <person name="Das S.P."/>
            <person name="Tettelin H."/>
        </authorList>
    </citation>
    <scope>NUCLEOTIDE SEQUENCE [LARGE SCALE GENOMIC DNA]</scope>
    <source>
        <strain evidence="2 3">1513</strain>
    </source>
</reference>
<protein>
    <recommendedName>
        <fullName evidence="4">Amino acid transporter</fullName>
    </recommendedName>
</protein>
<name>X8DJB2_9MYCO</name>
<comment type="caution">
    <text evidence="2">The sequence shown here is derived from an EMBL/GenBank/DDBJ whole genome shotgun (WGS) entry which is preliminary data.</text>
</comment>
<dbReference type="EMBL" id="JAOJ01000003">
    <property type="protein sequence ID" value="EUA67783.1"/>
    <property type="molecule type" value="Genomic_DNA"/>
</dbReference>
<keyword evidence="1" id="KW-0472">Membrane</keyword>
<evidence type="ECO:0000313" key="3">
    <source>
        <dbReference type="Proteomes" id="UP000023351"/>
    </source>
</evidence>
<feature type="transmembrane region" description="Helical" evidence="1">
    <location>
        <begin position="19"/>
        <end position="39"/>
    </location>
</feature>
<evidence type="ECO:0008006" key="4">
    <source>
        <dbReference type="Google" id="ProtNLM"/>
    </source>
</evidence>
<evidence type="ECO:0000256" key="1">
    <source>
        <dbReference type="SAM" id="Phobius"/>
    </source>
</evidence>
<feature type="transmembrane region" description="Helical" evidence="1">
    <location>
        <begin position="51"/>
        <end position="73"/>
    </location>
</feature>
<dbReference type="AlphaFoldDB" id="X8DJB2"/>
<evidence type="ECO:0000313" key="2">
    <source>
        <dbReference type="EMBL" id="EUA67783.1"/>
    </source>
</evidence>
<proteinExistence type="predicted"/>
<feature type="transmembrane region" description="Helical" evidence="1">
    <location>
        <begin position="118"/>
        <end position="143"/>
    </location>
</feature>